<evidence type="ECO:0000259" key="3">
    <source>
        <dbReference type="Pfam" id="PF10145"/>
    </source>
</evidence>
<sequence>MSTVTRNIHISINGQDVVNSLTGIRGAIRNTERDIRNLNRNDKDYQETLRQHQQRLAALREEYTRARSELSQTPGVLQRIKAELGDVATGMLKAFTITALIGTFITGVRAAFQTIIDFDQAQADLAAILETNRVSIRGLTFDAMKLGATTSFTATQVSQAQLELAKLGKSIDEIRNMTPGVLNAAVAMDSELAPAAELVAGQLNSFGVASSKAKQYADVLSNSTNVSATSFDYLSTALPKTSKVAAVANVSFEQLNATMGVLADETIAAETAGTGFRNILLTASKEGVPYEQLLQKVKNSQNQLNEATNLFGKENATVAVILANSTEKIAQQTLALENSSGSAERLAKEKLNSLQGDMKLYDSAMEGFVLGMENGDGAIVKFSRSLVQFGTNLLSVLTPMRKVSDELFDQQMEVNELVSRVTSSNIADAERLKLLRDLATNYPDLISQIDIETISNDELIKRLREVNKNYRERIALQLEVEKADKLREVRDSVAKDSAEWESRLRKRLQKVINENNYDIQVDLGNVEKSAKEVMDRLKKDGKRTGWFSDYSKIENSLESIKSLGKYEEIHTKQLNEQLDTVDKISKAKNIQTQADMDASAQAKKDLDELTAKATKMGGKAGKDFKADEIESIQKYIVTRQAEIDKDMYASTKKKENSDKEQKRLQREADNKTKIFEAGEKAIDELLAQSINNREVALLKGIDRDVRSIELKYAKEIEKFKDHTSRIKELEIARDEEIAQIKLLKSQEYQEQIKALEDEAVIRKRENELQRYADGLIDEEERSLALLEKTKEISDMELELQMDKEIAKVENVENSESLIAAIKRKYANQREGIEIGLADKERQISEAKVKKEKELQDQKLGVIKGAFNTASEMFNQGSGAWKATKIAETTIDTYQAASKALAAYPPPFSFIAMGVSIAAGLKNVQKIVSTKVPEMPTYYYGGFTSSTPQNLGGDKYGEFTGMTHANEWVMPAIMTQSPRYADTLTWLENERKYGPTSNPPGGDNKAMIEASILLASATNQLNETLANGLRANVNIGYKETMKINDLNKEITQSQNNSGI</sequence>
<dbReference type="PANTHER" id="PTHR37813:SF1">
    <property type="entry name" value="FELS-2 PROPHAGE PROTEIN"/>
    <property type="match status" value="1"/>
</dbReference>
<dbReference type="AlphaFoldDB" id="A0AAI8C259"/>
<keyword evidence="1" id="KW-1188">Viral release from host cell</keyword>
<gene>
    <name evidence="4" type="ORF">AS202_03495</name>
</gene>
<feature type="coiled-coil region" evidence="2">
    <location>
        <begin position="726"/>
        <end position="765"/>
    </location>
</feature>
<organism evidence="4 5">
    <name type="scientific">Myroides odoratimimus</name>
    <dbReference type="NCBI Taxonomy" id="76832"/>
    <lineage>
        <taxon>Bacteria</taxon>
        <taxon>Pseudomonadati</taxon>
        <taxon>Bacteroidota</taxon>
        <taxon>Flavobacteriia</taxon>
        <taxon>Flavobacteriales</taxon>
        <taxon>Flavobacteriaceae</taxon>
        <taxon>Myroides</taxon>
    </lineage>
</organism>
<dbReference type="EMBL" id="CP013690">
    <property type="protein sequence ID" value="ALU25278.1"/>
    <property type="molecule type" value="Genomic_DNA"/>
</dbReference>
<evidence type="ECO:0000313" key="4">
    <source>
        <dbReference type="EMBL" id="ALU25278.1"/>
    </source>
</evidence>
<dbReference type="RefSeq" id="WP_058699133.1">
    <property type="nucleotide sequence ID" value="NZ_CP013690.1"/>
</dbReference>
<feature type="domain" description="Phage tail tape measure protein" evidence="3">
    <location>
        <begin position="142"/>
        <end position="305"/>
    </location>
</feature>
<dbReference type="InterPro" id="IPR010090">
    <property type="entry name" value="Phage_tape_meas"/>
</dbReference>
<dbReference type="Pfam" id="PF10145">
    <property type="entry name" value="PhageMin_Tail"/>
    <property type="match status" value="1"/>
</dbReference>
<feature type="coiled-coil region" evidence="2">
    <location>
        <begin position="21"/>
        <end position="69"/>
    </location>
</feature>
<evidence type="ECO:0000313" key="5">
    <source>
        <dbReference type="Proteomes" id="UP000069030"/>
    </source>
</evidence>
<evidence type="ECO:0000256" key="1">
    <source>
        <dbReference type="ARBA" id="ARBA00022612"/>
    </source>
</evidence>
<name>A0AAI8C259_9FLAO</name>
<evidence type="ECO:0000256" key="2">
    <source>
        <dbReference type="SAM" id="Coils"/>
    </source>
</evidence>
<keyword evidence="2" id="KW-0175">Coiled coil</keyword>
<proteinExistence type="predicted"/>
<dbReference type="PANTHER" id="PTHR37813">
    <property type="entry name" value="FELS-2 PROPHAGE PROTEIN"/>
    <property type="match status" value="1"/>
</dbReference>
<dbReference type="KEGG" id="mod:AS202_03495"/>
<protein>
    <submittedName>
        <fullName evidence="4">Phage tail protein</fullName>
    </submittedName>
</protein>
<dbReference type="NCBIfam" id="TIGR01760">
    <property type="entry name" value="tape_meas_TP901"/>
    <property type="match status" value="1"/>
</dbReference>
<reference evidence="4 5" key="1">
    <citation type="journal article" date="2016" name="J. Zhejiang Univ. Sci. B">
        <title>Antibiotic resistance mechanisms of Myroides sp.</title>
        <authorList>
            <person name="Hu S."/>
            <person name="Yuan S."/>
            <person name="Qu H."/>
            <person name="Jiang T."/>
            <person name="Zhou Y."/>
            <person name="Wang M."/>
            <person name="Ming D."/>
        </authorList>
    </citation>
    <scope>NUCLEOTIDE SEQUENCE [LARGE SCALE GENOMIC DNA]</scope>
    <source>
        <strain evidence="4 5">PR63039</strain>
    </source>
</reference>
<accession>A0AAI8C259</accession>
<dbReference type="Proteomes" id="UP000069030">
    <property type="component" value="Chromosome"/>
</dbReference>